<evidence type="ECO:0000256" key="1">
    <source>
        <dbReference type="SAM" id="MobiDB-lite"/>
    </source>
</evidence>
<accession>A0A1B6HFE0</accession>
<proteinExistence type="predicted"/>
<dbReference type="AlphaFoldDB" id="A0A1B6HFE0"/>
<dbReference type="GO" id="GO:0005634">
    <property type="term" value="C:nucleus"/>
    <property type="evidence" value="ECO:0007669"/>
    <property type="project" value="TreeGrafter"/>
</dbReference>
<name>A0A1B6HFE0_9HEMI</name>
<dbReference type="SMART" id="SM00595">
    <property type="entry name" value="MADF"/>
    <property type="match status" value="1"/>
</dbReference>
<protein>
    <recommendedName>
        <fullName evidence="2">MADF domain-containing protein</fullName>
    </recommendedName>
</protein>
<feature type="non-terminal residue" evidence="3">
    <location>
        <position position="1"/>
    </location>
</feature>
<dbReference type="GO" id="GO:0006357">
    <property type="term" value="P:regulation of transcription by RNA polymerase II"/>
    <property type="evidence" value="ECO:0007669"/>
    <property type="project" value="TreeGrafter"/>
</dbReference>
<dbReference type="GO" id="GO:0005667">
    <property type="term" value="C:transcription regulator complex"/>
    <property type="evidence" value="ECO:0007669"/>
    <property type="project" value="TreeGrafter"/>
</dbReference>
<evidence type="ECO:0000313" key="3">
    <source>
        <dbReference type="EMBL" id="JAS73400.1"/>
    </source>
</evidence>
<feature type="domain" description="MADF" evidence="2">
    <location>
        <begin position="18"/>
        <end position="120"/>
    </location>
</feature>
<dbReference type="InterPro" id="IPR006578">
    <property type="entry name" value="MADF-dom"/>
</dbReference>
<dbReference type="PROSITE" id="PS51029">
    <property type="entry name" value="MADF"/>
    <property type="match status" value="1"/>
</dbReference>
<evidence type="ECO:0000259" key="2">
    <source>
        <dbReference type="PROSITE" id="PS51029"/>
    </source>
</evidence>
<dbReference type="Pfam" id="PF10545">
    <property type="entry name" value="MADF_DNA_bdg"/>
    <property type="match status" value="1"/>
</dbReference>
<reference evidence="3" key="1">
    <citation type="submission" date="2015-11" db="EMBL/GenBank/DDBJ databases">
        <title>De novo transcriptome assembly of four potential Pierce s Disease insect vectors from Arizona vineyards.</title>
        <authorList>
            <person name="Tassone E.E."/>
        </authorList>
    </citation>
    <scope>NUCLEOTIDE SEQUENCE</scope>
</reference>
<dbReference type="InterPro" id="IPR039353">
    <property type="entry name" value="TF_Adf1"/>
</dbReference>
<organism evidence="3">
    <name type="scientific">Homalodisca liturata</name>
    <dbReference type="NCBI Taxonomy" id="320908"/>
    <lineage>
        <taxon>Eukaryota</taxon>
        <taxon>Metazoa</taxon>
        <taxon>Ecdysozoa</taxon>
        <taxon>Arthropoda</taxon>
        <taxon>Hexapoda</taxon>
        <taxon>Insecta</taxon>
        <taxon>Pterygota</taxon>
        <taxon>Neoptera</taxon>
        <taxon>Paraneoptera</taxon>
        <taxon>Hemiptera</taxon>
        <taxon>Auchenorrhyncha</taxon>
        <taxon>Membracoidea</taxon>
        <taxon>Cicadellidae</taxon>
        <taxon>Cicadellinae</taxon>
        <taxon>Proconiini</taxon>
        <taxon>Homalodisca</taxon>
    </lineage>
</organism>
<sequence length="285" mass="32745">TCNCVILPAMEKEIDVEHLISLVSQQPVIWDKNSPDFHSRALTDLAWREVCRQLDTHFNDKTDRDKSHYSKMVLSRWRNIRDQWQKACKKVACQNRTGSTRKAKKYIYHDQLSFLIQAEDAKSQESSFSEENKPELIAVNVEECDSLVEYMPSKRARLVTNGEESESNYKDPLNLNLHSFMLDIKREADDPKLSFFKSILPSVADFTSDEFLHLQSRTLCIIQDIKMNRKFPNRSQSIQQHVCTCGVHSSQCSYVSSGPSVLPTTQQQISQSCTSRTSSRDTADL</sequence>
<gene>
    <name evidence="3" type="ORF">g.5260</name>
</gene>
<feature type="region of interest" description="Disordered" evidence="1">
    <location>
        <begin position="266"/>
        <end position="285"/>
    </location>
</feature>
<dbReference type="PANTHER" id="PTHR12243:SF64">
    <property type="entry name" value="DORSAL INTERACTING PROTEIN 3-RELATED"/>
    <property type="match status" value="1"/>
</dbReference>
<dbReference type="PANTHER" id="PTHR12243">
    <property type="entry name" value="MADF DOMAIN TRANSCRIPTION FACTOR"/>
    <property type="match status" value="1"/>
</dbReference>
<feature type="compositionally biased region" description="Low complexity" evidence="1">
    <location>
        <begin position="266"/>
        <end position="277"/>
    </location>
</feature>
<dbReference type="EMBL" id="GECU01034306">
    <property type="protein sequence ID" value="JAS73400.1"/>
    <property type="molecule type" value="Transcribed_RNA"/>
</dbReference>